<keyword evidence="2" id="KW-1185">Reference proteome</keyword>
<name>A0ACB0M5W9_TRIPR</name>
<protein>
    <submittedName>
        <fullName evidence="1">Uncharacterized protein</fullName>
    </submittedName>
</protein>
<sequence length="232" mass="25912">MARGLIWATAEDLQRNRGRVLSLYREILRSLNSPSLPLTFAARIAKKTKKPMRAITWTPPIEGTIKVNVDGSSFNNPGRSGFGGVLRDSNGNWLLGFSSFIGISTSLCAELHAILNGLKIAQAEGFRNIIIESDSTLAVNFACHRTSQLHPYTPLIQQIRHLHRADWNASFHRTLREGNECADWLAKTGASSNDTLKIWNSCPPQLSLVLLADIVGVARRRKDKYYTKFTHE</sequence>
<evidence type="ECO:0000313" key="2">
    <source>
        <dbReference type="Proteomes" id="UP001177021"/>
    </source>
</evidence>
<proteinExistence type="predicted"/>
<organism evidence="1 2">
    <name type="scientific">Trifolium pratense</name>
    <name type="common">Red clover</name>
    <dbReference type="NCBI Taxonomy" id="57577"/>
    <lineage>
        <taxon>Eukaryota</taxon>
        <taxon>Viridiplantae</taxon>
        <taxon>Streptophyta</taxon>
        <taxon>Embryophyta</taxon>
        <taxon>Tracheophyta</taxon>
        <taxon>Spermatophyta</taxon>
        <taxon>Magnoliopsida</taxon>
        <taxon>eudicotyledons</taxon>
        <taxon>Gunneridae</taxon>
        <taxon>Pentapetalae</taxon>
        <taxon>rosids</taxon>
        <taxon>fabids</taxon>
        <taxon>Fabales</taxon>
        <taxon>Fabaceae</taxon>
        <taxon>Papilionoideae</taxon>
        <taxon>50 kb inversion clade</taxon>
        <taxon>NPAAA clade</taxon>
        <taxon>Hologalegina</taxon>
        <taxon>IRL clade</taxon>
        <taxon>Trifolieae</taxon>
        <taxon>Trifolium</taxon>
    </lineage>
</organism>
<dbReference type="Proteomes" id="UP001177021">
    <property type="component" value="Unassembled WGS sequence"/>
</dbReference>
<dbReference type="EMBL" id="CASHSV030000823">
    <property type="protein sequence ID" value="CAJ2676025.1"/>
    <property type="molecule type" value="Genomic_DNA"/>
</dbReference>
<evidence type="ECO:0000313" key="1">
    <source>
        <dbReference type="EMBL" id="CAJ2676025.1"/>
    </source>
</evidence>
<accession>A0ACB0M5W9</accession>
<reference evidence="1" key="1">
    <citation type="submission" date="2023-10" db="EMBL/GenBank/DDBJ databases">
        <authorList>
            <person name="Rodriguez Cubillos JULIANA M."/>
            <person name="De Vega J."/>
        </authorList>
    </citation>
    <scope>NUCLEOTIDE SEQUENCE</scope>
</reference>
<comment type="caution">
    <text evidence="1">The sequence shown here is derived from an EMBL/GenBank/DDBJ whole genome shotgun (WGS) entry which is preliminary data.</text>
</comment>
<gene>
    <name evidence="1" type="ORF">MILVUS5_LOCUS38875</name>
</gene>